<dbReference type="SUPFAM" id="SSF52402">
    <property type="entry name" value="Adenine nucleotide alpha hydrolases-like"/>
    <property type="match status" value="1"/>
</dbReference>
<dbReference type="EMBL" id="JAKXMK010000019">
    <property type="protein sequence ID" value="MCH6168470.1"/>
    <property type="molecule type" value="Genomic_DNA"/>
</dbReference>
<feature type="domain" description="UspA" evidence="2">
    <location>
        <begin position="14"/>
        <end position="150"/>
    </location>
</feature>
<protein>
    <submittedName>
        <fullName evidence="3">Universal stress protein</fullName>
    </submittedName>
</protein>
<proteinExistence type="inferred from homology"/>
<sequence>MKNRFELGCDGPMTLVVGVDGSDTGWRAFHYALGQARRQGARVVAVFAESFPAASFAGAGALALPIAEDSADELREELRTDIEKLGREHGVDVRFVVATADPVLALTQVAEEVRADAILVGASTHAAHKLFGSVAVRAVRSGRWPVTVVP</sequence>
<dbReference type="InterPro" id="IPR014729">
    <property type="entry name" value="Rossmann-like_a/b/a_fold"/>
</dbReference>
<dbReference type="InterPro" id="IPR006016">
    <property type="entry name" value="UspA"/>
</dbReference>
<dbReference type="Pfam" id="PF00582">
    <property type="entry name" value="Usp"/>
    <property type="match status" value="1"/>
</dbReference>
<keyword evidence="4" id="KW-1185">Reference proteome</keyword>
<organism evidence="3 4">
    <name type="scientific">Pseudonocardia alaniniphila</name>
    <dbReference type="NCBI Taxonomy" id="75291"/>
    <lineage>
        <taxon>Bacteria</taxon>
        <taxon>Bacillati</taxon>
        <taxon>Actinomycetota</taxon>
        <taxon>Actinomycetes</taxon>
        <taxon>Pseudonocardiales</taxon>
        <taxon>Pseudonocardiaceae</taxon>
        <taxon>Pseudonocardia</taxon>
    </lineage>
</organism>
<dbReference type="PANTHER" id="PTHR46268">
    <property type="entry name" value="STRESS RESPONSE PROTEIN NHAX"/>
    <property type="match status" value="1"/>
</dbReference>
<dbReference type="PANTHER" id="PTHR46268:SF6">
    <property type="entry name" value="UNIVERSAL STRESS PROTEIN UP12"/>
    <property type="match status" value="1"/>
</dbReference>
<name>A0ABS9TIU7_9PSEU</name>
<evidence type="ECO:0000256" key="1">
    <source>
        <dbReference type="ARBA" id="ARBA00008791"/>
    </source>
</evidence>
<evidence type="ECO:0000313" key="4">
    <source>
        <dbReference type="Proteomes" id="UP001299970"/>
    </source>
</evidence>
<dbReference type="RefSeq" id="WP_241039107.1">
    <property type="nucleotide sequence ID" value="NZ_BAAAJF010000055.1"/>
</dbReference>
<reference evidence="3 4" key="1">
    <citation type="submission" date="2022-03" db="EMBL/GenBank/DDBJ databases">
        <title>Pseudonocardia alaer sp. nov., a novel actinomycete isolated from reed forest soil.</title>
        <authorList>
            <person name="Wang L."/>
        </authorList>
    </citation>
    <scope>NUCLEOTIDE SEQUENCE [LARGE SCALE GENOMIC DNA]</scope>
    <source>
        <strain evidence="3 4">Y-16303</strain>
    </source>
</reference>
<evidence type="ECO:0000259" key="2">
    <source>
        <dbReference type="Pfam" id="PF00582"/>
    </source>
</evidence>
<comment type="caution">
    <text evidence="3">The sequence shown here is derived from an EMBL/GenBank/DDBJ whole genome shotgun (WGS) entry which is preliminary data.</text>
</comment>
<accession>A0ABS9TIU7</accession>
<dbReference type="Proteomes" id="UP001299970">
    <property type="component" value="Unassembled WGS sequence"/>
</dbReference>
<dbReference type="Gene3D" id="3.40.50.620">
    <property type="entry name" value="HUPs"/>
    <property type="match status" value="1"/>
</dbReference>
<dbReference type="CDD" id="cd00293">
    <property type="entry name" value="USP-like"/>
    <property type="match status" value="1"/>
</dbReference>
<gene>
    <name evidence="3" type="ORF">MMF94_22485</name>
</gene>
<comment type="similarity">
    <text evidence="1">Belongs to the universal stress protein A family.</text>
</comment>
<evidence type="ECO:0000313" key="3">
    <source>
        <dbReference type="EMBL" id="MCH6168470.1"/>
    </source>
</evidence>